<organism evidence="2 3">
    <name type="scientific">Molorchus minor</name>
    <dbReference type="NCBI Taxonomy" id="1323400"/>
    <lineage>
        <taxon>Eukaryota</taxon>
        <taxon>Metazoa</taxon>
        <taxon>Ecdysozoa</taxon>
        <taxon>Arthropoda</taxon>
        <taxon>Hexapoda</taxon>
        <taxon>Insecta</taxon>
        <taxon>Pterygota</taxon>
        <taxon>Neoptera</taxon>
        <taxon>Endopterygota</taxon>
        <taxon>Coleoptera</taxon>
        <taxon>Polyphaga</taxon>
        <taxon>Cucujiformia</taxon>
        <taxon>Chrysomeloidea</taxon>
        <taxon>Cerambycidae</taxon>
        <taxon>Lamiinae</taxon>
        <taxon>Monochamini</taxon>
        <taxon>Molorchus</taxon>
    </lineage>
</organism>
<dbReference type="PROSITE" id="PS50879">
    <property type="entry name" value="RNASE_H_1"/>
    <property type="match status" value="1"/>
</dbReference>
<sequence length="98" mass="10794">MALKAVSAPRTRLALIQECGDVSEEFARNKEVTLVWVPGNSGLPGIEMADKLARLGSEGRCLGLEPYLGITKQYVTAALNDWVYSTLKEHWRLSRGCS</sequence>
<dbReference type="Gene3D" id="3.30.420.10">
    <property type="entry name" value="Ribonuclease H-like superfamily/Ribonuclease H"/>
    <property type="match status" value="1"/>
</dbReference>
<dbReference type="Proteomes" id="UP001162164">
    <property type="component" value="Unassembled WGS sequence"/>
</dbReference>
<dbReference type="InterPro" id="IPR012337">
    <property type="entry name" value="RNaseH-like_sf"/>
</dbReference>
<evidence type="ECO:0000313" key="3">
    <source>
        <dbReference type="Proteomes" id="UP001162164"/>
    </source>
</evidence>
<keyword evidence="3" id="KW-1185">Reference proteome</keyword>
<accession>A0ABQ9JTY1</accession>
<dbReference type="InterPro" id="IPR002156">
    <property type="entry name" value="RNaseH_domain"/>
</dbReference>
<gene>
    <name evidence="2" type="ORF">NQ317_016505</name>
</gene>
<reference evidence="2" key="1">
    <citation type="journal article" date="2023" name="Insect Mol. Biol.">
        <title>Genome sequencing provides insights into the evolution of gene families encoding plant cell wall-degrading enzymes in longhorned beetles.</title>
        <authorList>
            <person name="Shin N.R."/>
            <person name="Okamura Y."/>
            <person name="Kirsch R."/>
            <person name="Pauchet Y."/>
        </authorList>
    </citation>
    <scope>NUCLEOTIDE SEQUENCE</scope>
    <source>
        <strain evidence="2">MMC_N1</strain>
    </source>
</reference>
<comment type="caution">
    <text evidence="2">The sequence shown here is derived from an EMBL/GenBank/DDBJ whole genome shotgun (WGS) entry which is preliminary data.</text>
</comment>
<dbReference type="EMBL" id="JAPWTJ010000180">
    <property type="protein sequence ID" value="KAJ8981508.1"/>
    <property type="molecule type" value="Genomic_DNA"/>
</dbReference>
<evidence type="ECO:0000259" key="1">
    <source>
        <dbReference type="PROSITE" id="PS50879"/>
    </source>
</evidence>
<dbReference type="InterPro" id="IPR036397">
    <property type="entry name" value="RNaseH_sf"/>
</dbReference>
<feature type="domain" description="RNase H type-1" evidence="1">
    <location>
        <begin position="1"/>
        <end position="58"/>
    </location>
</feature>
<evidence type="ECO:0000313" key="2">
    <source>
        <dbReference type="EMBL" id="KAJ8981508.1"/>
    </source>
</evidence>
<protein>
    <recommendedName>
        <fullName evidence="1">RNase H type-1 domain-containing protein</fullName>
    </recommendedName>
</protein>
<name>A0ABQ9JTY1_9CUCU</name>
<dbReference type="SUPFAM" id="SSF53098">
    <property type="entry name" value="Ribonuclease H-like"/>
    <property type="match status" value="1"/>
</dbReference>
<proteinExistence type="predicted"/>